<dbReference type="Proteomes" id="UP000015104">
    <property type="component" value="Unassembled WGS sequence"/>
</dbReference>
<evidence type="ECO:0000313" key="2">
    <source>
        <dbReference type="Proteomes" id="UP000015104"/>
    </source>
</evidence>
<dbReference type="GeneID" id="112538583"/>
<dbReference type="OMA" id="CFRACLM"/>
<dbReference type="EnsemblMetazoa" id="tetur01g04620.1">
    <property type="protein sequence ID" value="tetur01g04620.1"/>
    <property type="gene ID" value="tetur01g04620"/>
</dbReference>
<name>T1JQV7_TETUR</name>
<dbReference type="OrthoDB" id="10391331at2759"/>
<protein>
    <submittedName>
        <fullName evidence="1">Uncharacterized protein</fullName>
    </submittedName>
</protein>
<dbReference type="Gene3D" id="2.40.50.90">
    <property type="match status" value="1"/>
</dbReference>
<dbReference type="KEGG" id="tut:112538583"/>
<evidence type="ECO:0000313" key="1">
    <source>
        <dbReference type="EnsemblMetazoa" id="tetur01g04620.1"/>
    </source>
</evidence>
<dbReference type="EMBL" id="CAEY01000441">
    <property type="status" value="NOT_ANNOTATED_CDS"/>
    <property type="molecule type" value="Genomic_DNA"/>
</dbReference>
<reference evidence="1" key="2">
    <citation type="submission" date="2015-06" db="UniProtKB">
        <authorList>
            <consortium name="EnsemblMetazoa"/>
        </authorList>
    </citation>
    <scope>IDENTIFICATION</scope>
</reference>
<reference evidence="2" key="1">
    <citation type="submission" date="2011-08" db="EMBL/GenBank/DDBJ databases">
        <authorList>
            <person name="Rombauts S."/>
        </authorList>
    </citation>
    <scope>NUCLEOTIDE SEQUENCE</scope>
    <source>
        <strain evidence="2">London</strain>
    </source>
</reference>
<proteinExistence type="predicted"/>
<dbReference type="SUPFAM" id="SSF63748">
    <property type="entry name" value="Tudor/PWWP/MBT"/>
    <property type="match status" value="1"/>
</dbReference>
<dbReference type="Gene3D" id="2.30.30.140">
    <property type="match status" value="1"/>
</dbReference>
<dbReference type="InterPro" id="IPR035437">
    <property type="entry name" value="SNase_OB-fold_sf"/>
</dbReference>
<sequence length="683" mass="78536">METFIHEGDCGHQIPDSLTFYLHDCLGSFCENCKSKSNKCQFCGNLYTEDELIKSLAKDTCEYESKCSSIPMYHCTCATMKLCEVHLIHVHSKIIPSKRCLPQKLDSMANEKPCGKCETFIATHVNKENNEPVCESCIIKHELPNVAALDKAHDKESIGDLKLYRSAIEKRVSLQVQRCDSFYSEVKIEEKKCHEAMEQLKSLINSCNKENMGKHESLKAAVSYAQRFMGKMDGIMSLINHGRISDQEIIQKLKSWIKHLLQSFETPVVSKVVIEFQDSSNDHSKRVNIKHVANLMQEDMAMFLDPIDLSTSTPNLSDYVLRRAVNLCRDQLPHSVPCGESNCYCSLFNKRSLENPEPSTSKRSKVTTVSCYKQVNDIDPFASSEEDEDELYDDFYHAPAIDTSISMPHVSSLIPFEDKTEVRVRLTSIRCPLWFFLEKPEMLEKRLEILNSLNDSKAFHMPMLVIKAHVRAVIKDKIGFGPRFKRAFIKSYNMEKRTWLVRLLDYGNDINVDPDCIYELPAEYHDIDETCFRACLMGVKPRSNFCFTQHVPRNATSFINKYLRSKSGRVMVTREFQTVDDATFCRVSSYINDTKVDWTKELCDANLALPLLEEPCCFLAKENYCYMFHYFNKCHDECERVHTCPFDSQNHSLKNCSAYLSELQAKEATCNKNKNDGCVFHQI</sequence>
<accession>T1JQV7</accession>
<keyword evidence="2" id="KW-1185">Reference proteome</keyword>
<dbReference type="HOGENOM" id="CLU_427213_0_0_1"/>
<dbReference type="AlphaFoldDB" id="T1JQV7"/>
<organism evidence="1 2">
    <name type="scientific">Tetranychus urticae</name>
    <name type="common">Two-spotted spider mite</name>
    <dbReference type="NCBI Taxonomy" id="32264"/>
    <lineage>
        <taxon>Eukaryota</taxon>
        <taxon>Metazoa</taxon>
        <taxon>Ecdysozoa</taxon>
        <taxon>Arthropoda</taxon>
        <taxon>Chelicerata</taxon>
        <taxon>Arachnida</taxon>
        <taxon>Acari</taxon>
        <taxon>Acariformes</taxon>
        <taxon>Trombidiformes</taxon>
        <taxon>Prostigmata</taxon>
        <taxon>Eleutherengona</taxon>
        <taxon>Raphignathae</taxon>
        <taxon>Tetranychoidea</taxon>
        <taxon>Tetranychidae</taxon>
        <taxon>Tetranychus</taxon>
    </lineage>
</organism>
<dbReference type="RefSeq" id="XP_025016051.1">
    <property type="nucleotide sequence ID" value="XM_025160283.1"/>
</dbReference>